<dbReference type="Proteomes" id="UP000479190">
    <property type="component" value="Unassembled WGS sequence"/>
</dbReference>
<name>A0A6H5J6N6_9HYME</name>
<dbReference type="InterPro" id="IPR029058">
    <property type="entry name" value="AB_hydrolase_fold"/>
</dbReference>
<keyword evidence="5" id="KW-0325">Glycoprotein</keyword>
<keyword evidence="3" id="KW-0732">Signal</keyword>
<evidence type="ECO:0000256" key="4">
    <source>
        <dbReference type="ARBA" id="ARBA00022801"/>
    </source>
</evidence>
<keyword evidence="2" id="KW-0645">Protease</keyword>
<evidence type="ECO:0000256" key="5">
    <source>
        <dbReference type="ARBA" id="ARBA00023180"/>
    </source>
</evidence>
<dbReference type="GO" id="GO:0006508">
    <property type="term" value="P:proteolysis"/>
    <property type="evidence" value="ECO:0007669"/>
    <property type="project" value="UniProtKB-KW"/>
</dbReference>
<organism evidence="6 7">
    <name type="scientific">Trichogramma brassicae</name>
    <dbReference type="NCBI Taxonomy" id="86971"/>
    <lineage>
        <taxon>Eukaryota</taxon>
        <taxon>Metazoa</taxon>
        <taxon>Ecdysozoa</taxon>
        <taxon>Arthropoda</taxon>
        <taxon>Hexapoda</taxon>
        <taxon>Insecta</taxon>
        <taxon>Pterygota</taxon>
        <taxon>Neoptera</taxon>
        <taxon>Endopterygota</taxon>
        <taxon>Hymenoptera</taxon>
        <taxon>Apocrita</taxon>
        <taxon>Proctotrupomorpha</taxon>
        <taxon>Chalcidoidea</taxon>
        <taxon>Trichogrammatidae</taxon>
        <taxon>Trichogramma</taxon>
    </lineage>
</organism>
<evidence type="ECO:0000256" key="2">
    <source>
        <dbReference type="ARBA" id="ARBA00022670"/>
    </source>
</evidence>
<evidence type="ECO:0000313" key="7">
    <source>
        <dbReference type="Proteomes" id="UP000479190"/>
    </source>
</evidence>
<gene>
    <name evidence="6" type="ORF">TBRA_LOCUS16650</name>
</gene>
<dbReference type="Gene3D" id="3.40.50.1820">
    <property type="entry name" value="alpha/beta hydrolase"/>
    <property type="match status" value="1"/>
</dbReference>
<accession>A0A6H5J6N6</accession>
<reference evidence="6 7" key="1">
    <citation type="submission" date="2020-02" db="EMBL/GenBank/DDBJ databases">
        <authorList>
            <person name="Ferguson B K."/>
        </authorList>
    </citation>
    <scope>NUCLEOTIDE SEQUENCE [LARGE SCALE GENOMIC DNA]</scope>
</reference>
<protein>
    <submittedName>
        <fullName evidence="6">Uncharacterized protein</fullName>
    </submittedName>
</protein>
<dbReference type="InterPro" id="IPR008758">
    <property type="entry name" value="Peptidase_S28"/>
</dbReference>
<dbReference type="SUPFAM" id="SSF53474">
    <property type="entry name" value="alpha/beta-Hydrolases"/>
    <property type="match status" value="1"/>
</dbReference>
<keyword evidence="4" id="KW-0378">Hydrolase</keyword>
<dbReference type="Pfam" id="PF05577">
    <property type="entry name" value="Peptidase_S28"/>
    <property type="match status" value="2"/>
</dbReference>
<proteinExistence type="inferred from homology"/>
<sequence>MSKKKITVILIVLQIGVLIEGFGFRGLHYDGIEEPEWIGVRSADDRWVEQPIDHFNNRDNRTWLMRYFEESKFFNGSGPILIMLGGEWEINQGFLHAGLMYDIAEQHSALMFYTEHRYYGQSRPTEDMSTDNLQYLSVDQALEDVAHFINIKKKEKDLPDAKVIVFGGSYAGNMAAWIRIKYPHLIQLFASKVQYNRVVNGTSSIASICKTMENSSISDPVERLAKLIGSGSDCQKYNYSEYIEKLQSPDWGNSTMMRQWIYQTCTEFGYFQTTDSAKSVFGKICDLNFYADMCTDIYGPYFKRNLVERGVNRTNIVYGSDVPDVTNVIFVNGNVDPWHSLGVLEDLNDASPAFLIDGSSHCQDLNPDNMDADPEDLLETRSKIKTIVSSWLNSTNYSSNCRSL</sequence>
<dbReference type="GO" id="GO:0070008">
    <property type="term" value="F:serine-type exopeptidase activity"/>
    <property type="evidence" value="ECO:0007669"/>
    <property type="project" value="InterPro"/>
</dbReference>
<dbReference type="AlphaFoldDB" id="A0A6H5J6N6"/>
<evidence type="ECO:0000313" key="6">
    <source>
        <dbReference type="EMBL" id="CAB0045104.1"/>
    </source>
</evidence>
<dbReference type="OrthoDB" id="1735038at2759"/>
<comment type="similarity">
    <text evidence="1">Belongs to the peptidase S28 family.</text>
</comment>
<evidence type="ECO:0000256" key="3">
    <source>
        <dbReference type="ARBA" id="ARBA00022729"/>
    </source>
</evidence>
<dbReference type="EMBL" id="CADCXV010001527">
    <property type="protein sequence ID" value="CAB0045104.1"/>
    <property type="molecule type" value="Genomic_DNA"/>
</dbReference>
<dbReference type="GO" id="GO:0008239">
    <property type="term" value="F:dipeptidyl-peptidase activity"/>
    <property type="evidence" value="ECO:0007669"/>
    <property type="project" value="TreeGrafter"/>
</dbReference>
<keyword evidence="7" id="KW-1185">Reference proteome</keyword>
<dbReference type="PANTHER" id="PTHR11010">
    <property type="entry name" value="PROTEASE S28 PRO-X CARBOXYPEPTIDASE-RELATED"/>
    <property type="match status" value="1"/>
</dbReference>
<dbReference type="PANTHER" id="PTHR11010:SF5">
    <property type="entry name" value="RE36938P-RELATED"/>
    <property type="match status" value="1"/>
</dbReference>
<evidence type="ECO:0000256" key="1">
    <source>
        <dbReference type="ARBA" id="ARBA00011079"/>
    </source>
</evidence>